<evidence type="ECO:0000313" key="11">
    <source>
        <dbReference type="Proteomes" id="UP000515570"/>
    </source>
</evidence>
<comment type="similarity">
    <text evidence="8">Belongs to the helicase family. PriA subfamily.</text>
</comment>
<dbReference type="NCBIfam" id="NF011455">
    <property type="entry name" value="PRK14873.1-5"/>
    <property type="match status" value="1"/>
</dbReference>
<dbReference type="Pfam" id="PF17764">
    <property type="entry name" value="PriA_3primeBD"/>
    <property type="match status" value="1"/>
</dbReference>
<dbReference type="EMBL" id="CP059833">
    <property type="protein sequence ID" value="QMV85380.1"/>
    <property type="molecule type" value="Genomic_DNA"/>
</dbReference>
<dbReference type="Gene3D" id="3.40.50.300">
    <property type="entry name" value="P-loop containing nucleotide triphosphate hydrolases"/>
    <property type="match status" value="1"/>
</dbReference>
<evidence type="ECO:0000256" key="3">
    <source>
        <dbReference type="ARBA" id="ARBA00022723"/>
    </source>
</evidence>
<dbReference type="InterPro" id="IPR042115">
    <property type="entry name" value="PriA_3primeBD_sf"/>
</dbReference>
<proteinExistence type="inferred from homology"/>
<keyword evidence="3 8" id="KW-0479">Metal-binding</keyword>
<evidence type="ECO:0000259" key="9">
    <source>
        <dbReference type="Pfam" id="PF17764"/>
    </source>
</evidence>
<feature type="binding site" evidence="8">
    <location>
        <position position="397"/>
    </location>
    <ligand>
        <name>Zn(2+)</name>
        <dbReference type="ChEBI" id="CHEBI:29105"/>
        <label>2</label>
    </ligand>
</feature>
<dbReference type="RefSeq" id="WP_182386202.1">
    <property type="nucleotide sequence ID" value="NZ_CP059833.1"/>
</dbReference>
<feature type="binding site" evidence="8">
    <location>
        <position position="416"/>
    </location>
    <ligand>
        <name>Zn(2+)</name>
        <dbReference type="ChEBI" id="CHEBI:29105"/>
        <label>2</label>
    </ligand>
</feature>
<dbReference type="InterPro" id="IPR027417">
    <property type="entry name" value="P-loop_NTPase"/>
</dbReference>
<keyword evidence="5 8" id="KW-0862">Zinc</keyword>
<keyword evidence="6 8" id="KW-0067">ATP-binding</keyword>
<accession>A0A7G5FFI9</accession>
<dbReference type="GO" id="GO:0006310">
    <property type="term" value="P:DNA recombination"/>
    <property type="evidence" value="ECO:0007669"/>
    <property type="project" value="InterPro"/>
</dbReference>
<comment type="cofactor">
    <cofactor evidence="8">
        <name>Zn(2+)</name>
        <dbReference type="ChEBI" id="CHEBI:29105"/>
    </cofactor>
    <text evidence="8">Binds 2 zinc ions per subunit.</text>
</comment>
<evidence type="ECO:0000256" key="7">
    <source>
        <dbReference type="ARBA" id="ARBA00023125"/>
    </source>
</evidence>
<organism evidence="10 11">
    <name type="scientific">Corynebacterium hindlerae</name>
    <dbReference type="NCBI Taxonomy" id="699041"/>
    <lineage>
        <taxon>Bacteria</taxon>
        <taxon>Bacillati</taxon>
        <taxon>Actinomycetota</taxon>
        <taxon>Actinomycetes</taxon>
        <taxon>Mycobacteriales</taxon>
        <taxon>Corynebacteriaceae</taxon>
        <taxon>Corynebacterium</taxon>
    </lineage>
</organism>
<evidence type="ECO:0000256" key="2">
    <source>
        <dbReference type="ARBA" id="ARBA00022705"/>
    </source>
</evidence>
<evidence type="ECO:0000256" key="4">
    <source>
        <dbReference type="ARBA" id="ARBA00022741"/>
    </source>
</evidence>
<dbReference type="GO" id="GO:0006270">
    <property type="term" value="P:DNA replication initiation"/>
    <property type="evidence" value="ECO:0007669"/>
    <property type="project" value="TreeGrafter"/>
</dbReference>
<dbReference type="GO" id="GO:0003677">
    <property type="term" value="F:DNA binding"/>
    <property type="evidence" value="ECO:0007669"/>
    <property type="project" value="UniProtKB-UniRule"/>
</dbReference>
<reference evidence="10 11" key="1">
    <citation type="submission" date="2020-07" db="EMBL/GenBank/DDBJ databases">
        <title>non toxigenic Corynebacterium sp. nov from a clinical source.</title>
        <authorList>
            <person name="Bernier A.-M."/>
            <person name="Bernard K."/>
        </authorList>
    </citation>
    <scope>NUCLEOTIDE SEQUENCE [LARGE SCALE GENOMIC DNA]</scope>
    <source>
        <strain evidence="11">NML 93-0612</strain>
    </source>
</reference>
<dbReference type="Proteomes" id="UP000515570">
    <property type="component" value="Chromosome"/>
</dbReference>
<comment type="subunit">
    <text evidence="8">Component of the replication restart primosome.</text>
</comment>
<feature type="binding site" evidence="8">
    <location>
        <position position="394"/>
    </location>
    <ligand>
        <name>Zn(2+)</name>
        <dbReference type="ChEBI" id="CHEBI:29105"/>
        <label>2</label>
    </ligand>
</feature>
<evidence type="ECO:0000256" key="1">
    <source>
        <dbReference type="ARBA" id="ARBA00022515"/>
    </source>
</evidence>
<protein>
    <recommendedName>
        <fullName evidence="8">Probable replication restart protein PriA</fullName>
    </recommendedName>
    <alternativeName>
        <fullName evidence="8">Putative ATP-dependent DNA helicase PriA</fullName>
    </alternativeName>
</protein>
<dbReference type="AlphaFoldDB" id="A0A7G5FFI9"/>
<feature type="binding site" evidence="8">
    <location>
        <position position="388"/>
    </location>
    <ligand>
        <name>Zn(2+)</name>
        <dbReference type="ChEBI" id="CHEBI:29105"/>
        <label>1</label>
    </ligand>
</feature>
<dbReference type="PANTHER" id="PTHR30580">
    <property type="entry name" value="PRIMOSOMAL PROTEIN N"/>
    <property type="match status" value="1"/>
</dbReference>
<dbReference type="GO" id="GO:0006269">
    <property type="term" value="P:DNA replication, synthesis of primer"/>
    <property type="evidence" value="ECO:0007669"/>
    <property type="project" value="UniProtKB-KW"/>
</dbReference>
<dbReference type="SUPFAM" id="SSF52540">
    <property type="entry name" value="P-loop containing nucleoside triphosphate hydrolases"/>
    <property type="match status" value="1"/>
</dbReference>
<sequence>MKTRTAAPHLPVARVLPLLGLAHLDRTFDYLVDTELDEVAQPGVRLRIRFAGRLIDAILLERLPSSDHEGQLSWLERIISPDVVYPKETAELVEALCRRYAGTRSDLIRSAIPARHGGAESADTSLAWEELGSTQEPDLSDWACYTHGQSFVDAVLGGATARGVWQVCPGIPWWRSLAALAAKTAIDGGGVLIVVPDQRDVDRLERALREHVAAKQVTTLTAALGPQARYRRFLSVVHGQARIVVGTRSAAFAPVADLRLAVVMFDQDDNLVDPRAPYVHAREVLTTKSQQQGCAFLIGGHSRSAEAQLLVETGWAHDIVAPRETIRQAMPRVTGIGDHELSRDPLAHQARIPHVAFTAARAALERGTPVLVQSPRKGYLPTLSCGTCRTPARCRACNGPLGIPADEGNAPGVVSCQWCGRPETHFRCSSCGSPKLRAVVFGSGRTAEELGRAFPGVRIIISGGSTVIDEVPSEPAIVVATPGAEPVGEYGAALLLDPWALLTRADLRATEDTLAKWFHAASLVQSHRAGGEVVVTAESRVPAVQALVRWDPVWAARGELYQRKEVSLPPTVHMAVIDGPVRAVEKYLELLELPEQAEVLGPVPLPSGVTLPGEYDTDALGPPQRFLVRVPLGPRDELGTALRTGLIRRAAIKDSAPLRVQVDPVNIG</sequence>
<dbReference type="GO" id="GO:1990077">
    <property type="term" value="C:primosome complex"/>
    <property type="evidence" value="ECO:0007669"/>
    <property type="project" value="UniProtKB-UniRule"/>
</dbReference>
<gene>
    <name evidence="8" type="primary">priA</name>
    <name evidence="10" type="ORF">HW450_01040</name>
</gene>
<keyword evidence="1 8" id="KW-0639">Primosome</keyword>
<comment type="function">
    <text evidence="8">Initiates the restart of stalled replication forks, which reloads the replicative helicase on sites other than the origin of replication. Recognizes and binds to abandoned replication forks and remodels them to uncover a helicase loading site. Promotes assembly of the primosome at these replication forks.</text>
</comment>
<dbReference type="PANTHER" id="PTHR30580:SF0">
    <property type="entry name" value="PRIMOSOMAL PROTEIN N"/>
    <property type="match status" value="1"/>
</dbReference>
<keyword evidence="4 8" id="KW-0547">Nucleotide-binding</keyword>
<evidence type="ECO:0000313" key="10">
    <source>
        <dbReference type="EMBL" id="QMV85380.1"/>
    </source>
</evidence>
<dbReference type="GO" id="GO:0006302">
    <property type="term" value="P:double-strand break repair"/>
    <property type="evidence" value="ECO:0007669"/>
    <property type="project" value="InterPro"/>
</dbReference>
<dbReference type="GO" id="GO:0005524">
    <property type="term" value="F:ATP binding"/>
    <property type="evidence" value="ECO:0007669"/>
    <property type="project" value="UniProtKB-UniRule"/>
</dbReference>
<evidence type="ECO:0000256" key="5">
    <source>
        <dbReference type="ARBA" id="ARBA00022833"/>
    </source>
</evidence>
<evidence type="ECO:0000256" key="8">
    <source>
        <dbReference type="HAMAP-Rule" id="MF_00983"/>
    </source>
</evidence>
<keyword evidence="7 8" id="KW-0238">DNA-binding</keyword>
<keyword evidence="2 8" id="KW-0235">DNA replication</keyword>
<evidence type="ECO:0000256" key="6">
    <source>
        <dbReference type="ARBA" id="ARBA00022840"/>
    </source>
</evidence>
<keyword evidence="11" id="KW-1185">Reference proteome</keyword>
<comment type="caution">
    <text evidence="8">As this protein does not have any detectable helicase domains, it probably does not have helicase activity.</text>
</comment>
<feature type="binding site" evidence="8">
    <location>
        <position position="419"/>
    </location>
    <ligand>
        <name>Zn(2+)</name>
        <dbReference type="ChEBI" id="CHEBI:29105"/>
        <label>2</label>
    </ligand>
</feature>
<dbReference type="InterPro" id="IPR041222">
    <property type="entry name" value="PriA_3primeBD"/>
</dbReference>
<dbReference type="GO" id="GO:0043138">
    <property type="term" value="F:3'-5' DNA helicase activity"/>
    <property type="evidence" value="ECO:0007669"/>
    <property type="project" value="TreeGrafter"/>
</dbReference>
<name>A0A7G5FFI9_9CORY</name>
<dbReference type="GO" id="GO:0008270">
    <property type="term" value="F:zinc ion binding"/>
    <property type="evidence" value="ECO:0007669"/>
    <property type="project" value="UniProtKB-UniRule"/>
</dbReference>
<dbReference type="Gene3D" id="3.40.1440.60">
    <property type="entry name" value="PriA, 3(prime) DNA-binding domain"/>
    <property type="match status" value="1"/>
</dbReference>
<feature type="binding site" evidence="8">
    <location>
        <position position="431"/>
    </location>
    <ligand>
        <name>Zn(2+)</name>
        <dbReference type="ChEBI" id="CHEBI:29105"/>
        <label>1</label>
    </ligand>
</feature>
<dbReference type="HAMAP" id="MF_00983">
    <property type="entry name" value="PriA"/>
    <property type="match status" value="1"/>
</dbReference>
<dbReference type="InterPro" id="IPR005259">
    <property type="entry name" value="PriA"/>
</dbReference>
<feature type="domain" description="Primosomal protein N' 3' DNA-binding" evidence="9">
    <location>
        <begin position="22"/>
        <end position="113"/>
    </location>
</feature>
<feature type="binding site" evidence="8">
    <location>
        <position position="428"/>
    </location>
    <ligand>
        <name>Zn(2+)</name>
        <dbReference type="ChEBI" id="CHEBI:29105"/>
        <label>1</label>
    </ligand>
</feature>
<feature type="binding site" evidence="8">
    <location>
        <position position="385"/>
    </location>
    <ligand>
        <name>Zn(2+)</name>
        <dbReference type="ChEBI" id="CHEBI:29105"/>
        <label>1</label>
    </ligand>
</feature>